<comment type="caution">
    <text evidence="1">The sequence shown here is derived from an EMBL/GenBank/DDBJ whole genome shotgun (WGS) entry which is preliminary data.</text>
</comment>
<evidence type="ECO:0000313" key="1">
    <source>
        <dbReference type="EMBL" id="KKL13106.1"/>
    </source>
</evidence>
<gene>
    <name evidence="1" type="ORF">LCGC14_2529060</name>
</gene>
<reference evidence="1" key="1">
    <citation type="journal article" date="2015" name="Nature">
        <title>Complex archaea that bridge the gap between prokaryotes and eukaryotes.</title>
        <authorList>
            <person name="Spang A."/>
            <person name="Saw J.H."/>
            <person name="Jorgensen S.L."/>
            <person name="Zaremba-Niedzwiedzka K."/>
            <person name="Martijn J."/>
            <person name="Lind A.E."/>
            <person name="van Eijk R."/>
            <person name="Schleper C."/>
            <person name="Guy L."/>
            <person name="Ettema T.J."/>
        </authorList>
    </citation>
    <scope>NUCLEOTIDE SEQUENCE</scope>
</reference>
<accession>A0A0F9D5N5</accession>
<name>A0A0F9D5N5_9ZZZZ</name>
<dbReference type="EMBL" id="LAZR01040995">
    <property type="protein sequence ID" value="KKL13106.1"/>
    <property type="molecule type" value="Genomic_DNA"/>
</dbReference>
<sequence>MVKNKDTLFIECECVNRHAILTIDFLEKFDEFNLDFYRKYPFKQKKEIDGLVFSKDQAKRIIEYLQNKLKVKV</sequence>
<proteinExistence type="predicted"/>
<organism evidence="1">
    <name type="scientific">marine sediment metagenome</name>
    <dbReference type="NCBI Taxonomy" id="412755"/>
    <lineage>
        <taxon>unclassified sequences</taxon>
        <taxon>metagenomes</taxon>
        <taxon>ecological metagenomes</taxon>
    </lineage>
</organism>
<dbReference type="AlphaFoldDB" id="A0A0F9D5N5"/>
<protein>
    <submittedName>
        <fullName evidence="1">Uncharacterized protein</fullName>
    </submittedName>
</protein>